<accession>A0A0E9Q321</accession>
<dbReference type="EMBL" id="GBXM01097423">
    <property type="protein sequence ID" value="JAH11154.1"/>
    <property type="molecule type" value="Transcribed_RNA"/>
</dbReference>
<organism evidence="1">
    <name type="scientific">Anguilla anguilla</name>
    <name type="common">European freshwater eel</name>
    <name type="synonym">Muraena anguilla</name>
    <dbReference type="NCBI Taxonomy" id="7936"/>
    <lineage>
        <taxon>Eukaryota</taxon>
        <taxon>Metazoa</taxon>
        <taxon>Chordata</taxon>
        <taxon>Craniata</taxon>
        <taxon>Vertebrata</taxon>
        <taxon>Euteleostomi</taxon>
        <taxon>Actinopterygii</taxon>
        <taxon>Neopterygii</taxon>
        <taxon>Teleostei</taxon>
        <taxon>Anguilliformes</taxon>
        <taxon>Anguillidae</taxon>
        <taxon>Anguilla</taxon>
    </lineage>
</organism>
<reference evidence="1" key="1">
    <citation type="submission" date="2014-11" db="EMBL/GenBank/DDBJ databases">
        <authorList>
            <person name="Amaro Gonzalez C."/>
        </authorList>
    </citation>
    <scope>NUCLEOTIDE SEQUENCE</scope>
</reference>
<dbReference type="AlphaFoldDB" id="A0A0E9Q321"/>
<sequence length="21" mass="2428">MPCSQSWCREKVGLLQCCRVT</sequence>
<protein>
    <submittedName>
        <fullName evidence="1">Uncharacterized protein</fullName>
    </submittedName>
</protein>
<name>A0A0E9Q321_ANGAN</name>
<reference evidence="1" key="2">
    <citation type="journal article" date="2015" name="Fish Shellfish Immunol.">
        <title>Early steps in the European eel (Anguilla anguilla)-Vibrio vulnificus interaction in the gills: Role of the RtxA13 toxin.</title>
        <authorList>
            <person name="Callol A."/>
            <person name="Pajuelo D."/>
            <person name="Ebbesson L."/>
            <person name="Teles M."/>
            <person name="MacKenzie S."/>
            <person name="Amaro C."/>
        </authorList>
    </citation>
    <scope>NUCLEOTIDE SEQUENCE</scope>
</reference>
<evidence type="ECO:0000313" key="1">
    <source>
        <dbReference type="EMBL" id="JAH11154.1"/>
    </source>
</evidence>
<proteinExistence type="predicted"/>